<reference evidence="2 3" key="1">
    <citation type="submission" date="2019-05" db="EMBL/GenBank/DDBJ databases">
        <title>Streptomyces sp. NEAU-C151, a novel actinomycete isolated from soil.</title>
        <authorList>
            <person name="Han L."/>
            <person name="Jiang H."/>
        </authorList>
    </citation>
    <scope>NUCLEOTIDE SEQUENCE [LARGE SCALE GENOMIC DNA]</scope>
    <source>
        <strain evidence="2 3">NEAU-C151</strain>
    </source>
</reference>
<dbReference type="Gene3D" id="2.50.20.20">
    <property type="match status" value="1"/>
</dbReference>
<evidence type="ECO:0000256" key="1">
    <source>
        <dbReference type="SAM" id="SignalP"/>
    </source>
</evidence>
<evidence type="ECO:0000313" key="3">
    <source>
        <dbReference type="Proteomes" id="UP000305906"/>
    </source>
</evidence>
<dbReference type="InterPro" id="IPR029046">
    <property type="entry name" value="LolA/LolB/LppX"/>
</dbReference>
<organism evidence="2 3">
    <name type="scientific">Streptomyces montanus</name>
    <dbReference type="NCBI Taxonomy" id="2580423"/>
    <lineage>
        <taxon>Bacteria</taxon>
        <taxon>Bacillati</taxon>
        <taxon>Actinomycetota</taxon>
        <taxon>Actinomycetes</taxon>
        <taxon>Kitasatosporales</taxon>
        <taxon>Streptomycetaceae</taxon>
        <taxon>Streptomyces</taxon>
    </lineage>
</organism>
<dbReference type="RefSeq" id="WP_138045175.1">
    <property type="nucleotide sequence ID" value="NZ_VBZC01000011.1"/>
</dbReference>
<sequence>MMLSVRGSVRHRAAGAVLAAAFLSVGATACGSLGKGSAEGDSPRMTPAAAVAKAAKNTEDITSFRYRMTGKVPVEGRVEAEAAMSLKPSIAMSMKMTALDQGADGKVEIRLVDKAMYLGGGAVAKEMDGKRWMKFDLSGAAGKALGGGGLGNQANKNPAQESTFLTGSKDVKKVGTEKVDGVETTHYKGTVTLDQFREALKDEDEATREKREKSLEQYEKLGVDKITMDMWIDGDDHTKQFRMRGDADKGPLDMTITFLEFNEPVTIEAPPAKDTADLAEMMADAQS</sequence>
<dbReference type="AlphaFoldDB" id="A0A5R9FRG0"/>
<keyword evidence="3" id="KW-1185">Reference proteome</keyword>
<gene>
    <name evidence="2" type="ORF">FE633_12420</name>
</gene>
<dbReference type="EMBL" id="VBZC01000011">
    <property type="protein sequence ID" value="TLS45951.1"/>
    <property type="molecule type" value="Genomic_DNA"/>
</dbReference>
<dbReference type="PROSITE" id="PS51257">
    <property type="entry name" value="PROKAR_LIPOPROTEIN"/>
    <property type="match status" value="1"/>
</dbReference>
<comment type="caution">
    <text evidence="2">The sequence shown here is derived from an EMBL/GenBank/DDBJ whole genome shotgun (WGS) entry which is preliminary data.</text>
</comment>
<dbReference type="SUPFAM" id="SSF89392">
    <property type="entry name" value="Prokaryotic lipoproteins and lipoprotein localization factors"/>
    <property type="match status" value="1"/>
</dbReference>
<dbReference type="Proteomes" id="UP000305906">
    <property type="component" value="Unassembled WGS sequence"/>
</dbReference>
<evidence type="ECO:0000313" key="2">
    <source>
        <dbReference type="EMBL" id="TLS45951.1"/>
    </source>
</evidence>
<accession>A0A5R9FRG0</accession>
<protein>
    <submittedName>
        <fullName evidence="2">DUF1396 domain-containing protein</fullName>
    </submittedName>
</protein>
<keyword evidence="1" id="KW-0732">Signal</keyword>
<proteinExistence type="predicted"/>
<name>A0A5R9FRG0_9ACTN</name>
<feature type="chain" id="PRO_5024462768" evidence="1">
    <location>
        <begin position="30"/>
        <end position="287"/>
    </location>
</feature>
<feature type="signal peptide" evidence="1">
    <location>
        <begin position="1"/>
        <end position="29"/>
    </location>
</feature>